<protein>
    <recommendedName>
        <fullName evidence="5">Copper(I)-binding protein</fullName>
    </recommendedName>
</protein>
<evidence type="ECO:0000313" key="4">
    <source>
        <dbReference type="Proteomes" id="UP000199515"/>
    </source>
</evidence>
<dbReference type="Proteomes" id="UP000199515">
    <property type="component" value="Unassembled WGS sequence"/>
</dbReference>
<gene>
    <name evidence="3" type="ORF">SAMN05421504_102306</name>
</gene>
<reference evidence="3 4" key="1">
    <citation type="submission" date="2016-10" db="EMBL/GenBank/DDBJ databases">
        <authorList>
            <person name="de Groot N.N."/>
        </authorList>
    </citation>
    <scope>NUCLEOTIDE SEQUENCE [LARGE SCALE GENOMIC DNA]</scope>
    <source>
        <strain evidence="3 4">CPCC 202699</strain>
    </source>
</reference>
<evidence type="ECO:0008006" key="5">
    <source>
        <dbReference type="Google" id="ProtNLM"/>
    </source>
</evidence>
<dbReference type="InterPro" id="IPR036182">
    <property type="entry name" value="PCuAC_sf"/>
</dbReference>
<dbReference type="EMBL" id="FNON01000002">
    <property type="protein sequence ID" value="SDX09966.1"/>
    <property type="molecule type" value="Genomic_DNA"/>
</dbReference>
<dbReference type="Pfam" id="PF04314">
    <property type="entry name" value="PCuAC"/>
    <property type="match status" value="1"/>
</dbReference>
<dbReference type="RefSeq" id="WP_091288215.1">
    <property type="nucleotide sequence ID" value="NZ_FNON01000002.1"/>
</dbReference>
<proteinExistence type="predicted"/>
<dbReference type="PROSITE" id="PS51257">
    <property type="entry name" value="PROKAR_LIPOPROTEIN"/>
    <property type="match status" value="1"/>
</dbReference>
<dbReference type="STRING" id="589385.SAMN05421504_102306"/>
<feature type="compositionally biased region" description="Basic and acidic residues" evidence="1">
    <location>
        <begin position="216"/>
        <end position="234"/>
    </location>
</feature>
<feature type="region of interest" description="Disordered" evidence="1">
    <location>
        <begin position="206"/>
        <end position="234"/>
    </location>
</feature>
<dbReference type="InterPro" id="IPR007410">
    <property type="entry name" value="LpqE-like"/>
</dbReference>
<evidence type="ECO:0000313" key="3">
    <source>
        <dbReference type="EMBL" id="SDX09966.1"/>
    </source>
</evidence>
<name>A0A1H2YXW3_9PSEU</name>
<accession>A0A1H2YXW3</accession>
<feature type="compositionally biased region" description="Low complexity" evidence="1">
    <location>
        <begin position="125"/>
        <end position="167"/>
    </location>
</feature>
<evidence type="ECO:0000256" key="1">
    <source>
        <dbReference type="SAM" id="MobiDB-lite"/>
    </source>
</evidence>
<dbReference type="Gene3D" id="2.60.40.1890">
    <property type="entry name" value="PCu(A)C copper chaperone"/>
    <property type="match status" value="1"/>
</dbReference>
<sequence length="234" mass="23176">MRLQNRRVFGVSALALGAALVLGGCGAGQLTQTDSQQPAVNGTHGEAGKLSLRNVAFQFPKAGAYAKDASVPLNATIVNNGSADDELVAVASDATGPGVIGGSKVIVAGHALVVAAPDVSIEPPAVSATPTATSSSAPTTTPTSTGKSSPATSSSSAESTPATTTAPPSAPAKPGEATVTLPKLKSPLWPGMTLKVTFTFKLSGTVTLDVPLAPAPHDRTEAPKGPESKPAEGH</sequence>
<evidence type="ECO:0000256" key="2">
    <source>
        <dbReference type="SAM" id="SignalP"/>
    </source>
</evidence>
<keyword evidence="4" id="KW-1185">Reference proteome</keyword>
<organism evidence="3 4">
    <name type="scientific">Amycolatopsis xylanica</name>
    <dbReference type="NCBI Taxonomy" id="589385"/>
    <lineage>
        <taxon>Bacteria</taxon>
        <taxon>Bacillati</taxon>
        <taxon>Actinomycetota</taxon>
        <taxon>Actinomycetes</taxon>
        <taxon>Pseudonocardiales</taxon>
        <taxon>Pseudonocardiaceae</taxon>
        <taxon>Amycolatopsis</taxon>
    </lineage>
</organism>
<feature type="region of interest" description="Disordered" evidence="1">
    <location>
        <begin position="125"/>
        <end position="178"/>
    </location>
</feature>
<feature type="chain" id="PRO_5011598466" description="Copper(I)-binding protein" evidence="2">
    <location>
        <begin position="28"/>
        <end position="234"/>
    </location>
</feature>
<dbReference type="AlphaFoldDB" id="A0A1H2YXW3"/>
<feature type="signal peptide" evidence="2">
    <location>
        <begin position="1"/>
        <end position="27"/>
    </location>
</feature>
<keyword evidence="2" id="KW-0732">Signal</keyword>